<accession>A0ABV4G7H2</accession>
<dbReference type="EMBL" id="JBGBZN010000001">
    <property type="protein sequence ID" value="MEY9467852.1"/>
    <property type="molecule type" value="Genomic_DNA"/>
</dbReference>
<evidence type="ECO:0000256" key="1">
    <source>
        <dbReference type="SAM" id="Phobius"/>
    </source>
</evidence>
<name>A0ABV4G7H2_9BRAD</name>
<keyword evidence="3" id="KW-1185">Reference proteome</keyword>
<keyword evidence="1" id="KW-1133">Transmembrane helix</keyword>
<comment type="caution">
    <text evidence="2">The sequence shown here is derived from an EMBL/GenBank/DDBJ whole genome shotgun (WGS) entry which is preliminary data.</text>
</comment>
<evidence type="ECO:0008006" key="4">
    <source>
        <dbReference type="Google" id="ProtNLM"/>
    </source>
</evidence>
<evidence type="ECO:0000313" key="3">
    <source>
        <dbReference type="Proteomes" id="UP001565474"/>
    </source>
</evidence>
<gene>
    <name evidence="2" type="ORF">ABH992_000251</name>
</gene>
<organism evidence="2 3">
    <name type="scientific">Bradyrhizobium yuanmingense</name>
    <dbReference type="NCBI Taxonomy" id="108015"/>
    <lineage>
        <taxon>Bacteria</taxon>
        <taxon>Pseudomonadati</taxon>
        <taxon>Pseudomonadota</taxon>
        <taxon>Alphaproteobacteria</taxon>
        <taxon>Hyphomicrobiales</taxon>
        <taxon>Nitrobacteraceae</taxon>
        <taxon>Bradyrhizobium</taxon>
    </lineage>
</organism>
<sequence length="272" mass="30828">MVDWVALVTNIEPKSEIRLFVRLALGFATSLSCNATRDAFTHLSRTRPMASTPSNDRGLIMSHLSDMLRSLRWDDYRYYHQSRINQTLHLISAFIFLGCYALLFKDPAMAGLVGWLAMLTRQTGHFFFEPNGYDDVNKVRNEYKEAVKVGYNQTRKIVLLIFWGLAPFALYVFPLFGMFDPPTGRLDFIRQVGTVWLVIGIGGGLFRMIQLFVTRDGQIGLVWVFKVLTDPLHNVALYYKSPLALLRGELIDTSIADAGWGGDEAEKAPHLT</sequence>
<dbReference type="Proteomes" id="UP001565474">
    <property type="component" value="Unassembled WGS sequence"/>
</dbReference>
<reference evidence="2 3" key="1">
    <citation type="submission" date="2024-07" db="EMBL/GenBank/DDBJ databases">
        <title>Genomic Encyclopedia of Type Strains, Phase V (KMG-V): Genome sequencing to study the core and pangenomes of soil and plant-associated prokaryotes.</title>
        <authorList>
            <person name="Whitman W."/>
        </authorList>
    </citation>
    <scope>NUCLEOTIDE SEQUENCE [LARGE SCALE GENOMIC DNA]</scope>
    <source>
        <strain evidence="2 3">USDA 222</strain>
    </source>
</reference>
<feature type="transmembrane region" description="Helical" evidence="1">
    <location>
        <begin position="87"/>
        <end position="103"/>
    </location>
</feature>
<feature type="transmembrane region" description="Helical" evidence="1">
    <location>
        <begin position="157"/>
        <end position="176"/>
    </location>
</feature>
<proteinExistence type="predicted"/>
<keyword evidence="1" id="KW-0472">Membrane</keyword>
<feature type="transmembrane region" description="Helical" evidence="1">
    <location>
        <begin position="188"/>
        <end position="206"/>
    </location>
</feature>
<keyword evidence="1" id="KW-0812">Transmembrane</keyword>
<evidence type="ECO:0000313" key="2">
    <source>
        <dbReference type="EMBL" id="MEY9467852.1"/>
    </source>
</evidence>
<protein>
    <recommendedName>
        <fullName evidence="4">DUF962 domain-containing protein</fullName>
    </recommendedName>
</protein>